<protein>
    <submittedName>
        <fullName evidence="1">Uncharacterized protein</fullName>
    </submittedName>
</protein>
<accession>A0A2P2KPM0</accession>
<name>A0A2P2KPM0_RHIMU</name>
<dbReference type="EMBL" id="GGEC01027195">
    <property type="protein sequence ID" value="MBX07679.1"/>
    <property type="molecule type" value="Transcribed_RNA"/>
</dbReference>
<proteinExistence type="predicted"/>
<evidence type="ECO:0000313" key="1">
    <source>
        <dbReference type="EMBL" id="MBX07679.1"/>
    </source>
</evidence>
<reference evidence="1" key="1">
    <citation type="submission" date="2018-02" db="EMBL/GenBank/DDBJ databases">
        <title>Rhizophora mucronata_Transcriptome.</title>
        <authorList>
            <person name="Meera S.P."/>
            <person name="Sreeshan A."/>
            <person name="Augustine A."/>
        </authorList>
    </citation>
    <scope>NUCLEOTIDE SEQUENCE</scope>
    <source>
        <tissue evidence="1">Leaf</tissue>
    </source>
</reference>
<dbReference type="AlphaFoldDB" id="A0A2P2KPM0"/>
<organism evidence="1">
    <name type="scientific">Rhizophora mucronata</name>
    <name type="common">Asiatic mangrove</name>
    <dbReference type="NCBI Taxonomy" id="61149"/>
    <lineage>
        <taxon>Eukaryota</taxon>
        <taxon>Viridiplantae</taxon>
        <taxon>Streptophyta</taxon>
        <taxon>Embryophyta</taxon>
        <taxon>Tracheophyta</taxon>
        <taxon>Spermatophyta</taxon>
        <taxon>Magnoliopsida</taxon>
        <taxon>eudicotyledons</taxon>
        <taxon>Gunneridae</taxon>
        <taxon>Pentapetalae</taxon>
        <taxon>rosids</taxon>
        <taxon>fabids</taxon>
        <taxon>Malpighiales</taxon>
        <taxon>Rhizophoraceae</taxon>
        <taxon>Rhizophora</taxon>
    </lineage>
</organism>
<sequence>MSTCHCITIYWCTACSFSLTQTKSLPFSLQIQPACIKFIPSRRFNHIFYALQLRVTQCQVQPQVQPLHPVLLHFLMVHLFIFQLRLI</sequence>